<accession>A0ABU6V1M8</accession>
<keyword evidence="1" id="KW-0812">Transmembrane</keyword>
<gene>
    <name evidence="2" type="ORF">PIB30_113022</name>
</gene>
<organism evidence="2 3">
    <name type="scientific">Stylosanthes scabra</name>
    <dbReference type="NCBI Taxonomy" id="79078"/>
    <lineage>
        <taxon>Eukaryota</taxon>
        <taxon>Viridiplantae</taxon>
        <taxon>Streptophyta</taxon>
        <taxon>Embryophyta</taxon>
        <taxon>Tracheophyta</taxon>
        <taxon>Spermatophyta</taxon>
        <taxon>Magnoliopsida</taxon>
        <taxon>eudicotyledons</taxon>
        <taxon>Gunneridae</taxon>
        <taxon>Pentapetalae</taxon>
        <taxon>rosids</taxon>
        <taxon>fabids</taxon>
        <taxon>Fabales</taxon>
        <taxon>Fabaceae</taxon>
        <taxon>Papilionoideae</taxon>
        <taxon>50 kb inversion clade</taxon>
        <taxon>dalbergioids sensu lato</taxon>
        <taxon>Dalbergieae</taxon>
        <taxon>Pterocarpus clade</taxon>
        <taxon>Stylosanthes</taxon>
    </lineage>
</organism>
<feature type="transmembrane region" description="Helical" evidence="1">
    <location>
        <begin position="64"/>
        <end position="82"/>
    </location>
</feature>
<evidence type="ECO:0000256" key="1">
    <source>
        <dbReference type="SAM" id="Phobius"/>
    </source>
</evidence>
<protein>
    <submittedName>
        <fullName evidence="2">Uncharacterized protein</fullName>
    </submittedName>
</protein>
<comment type="caution">
    <text evidence="2">The sequence shown here is derived from an EMBL/GenBank/DDBJ whole genome shotgun (WGS) entry which is preliminary data.</text>
</comment>
<evidence type="ECO:0000313" key="3">
    <source>
        <dbReference type="Proteomes" id="UP001341840"/>
    </source>
</evidence>
<keyword evidence="1" id="KW-1133">Transmembrane helix</keyword>
<sequence>DSDIIDEHRVGNISPVYNFMIAQNKLEHNLMFIWKCRGSRELRVAANGASIGAPVWKLRPPEGGTTTTTLISFLSFLSFCFFPSSSKKKRRMKSFGASALFVSLRKGGL</sequence>
<evidence type="ECO:0000313" key="2">
    <source>
        <dbReference type="EMBL" id="MED6166812.1"/>
    </source>
</evidence>
<feature type="non-terminal residue" evidence="2">
    <location>
        <position position="1"/>
    </location>
</feature>
<reference evidence="2 3" key="1">
    <citation type="journal article" date="2023" name="Plants (Basel)">
        <title>Bridging the Gap: Combining Genomics and Transcriptomics Approaches to Understand Stylosanthes scabra, an Orphan Legume from the Brazilian Caatinga.</title>
        <authorList>
            <person name="Ferreira-Neto J.R.C."/>
            <person name="da Silva M.D."/>
            <person name="Binneck E."/>
            <person name="de Melo N.F."/>
            <person name="da Silva R.H."/>
            <person name="de Melo A.L.T.M."/>
            <person name="Pandolfi V."/>
            <person name="Bustamante F.O."/>
            <person name="Brasileiro-Vidal A.C."/>
            <person name="Benko-Iseppon A.M."/>
        </authorList>
    </citation>
    <scope>NUCLEOTIDE SEQUENCE [LARGE SCALE GENOMIC DNA]</scope>
    <source>
        <tissue evidence="2">Leaves</tissue>
    </source>
</reference>
<keyword evidence="1" id="KW-0472">Membrane</keyword>
<keyword evidence="3" id="KW-1185">Reference proteome</keyword>
<dbReference type="Proteomes" id="UP001341840">
    <property type="component" value="Unassembled WGS sequence"/>
</dbReference>
<dbReference type="EMBL" id="JASCZI010129463">
    <property type="protein sequence ID" value="MED6166812.1"/>
    <property type="molecule type" value="Genomic_DNA"/>
</dbReference>
<name>A0ABU6V1M8_9FABA</name>
<feature type="non-terminal residue" evidence="2">
    <location>
        <position position="109"/>
    </location>
</feature>
<proteinExistence type="predicted"/>